<evidence type="ECO:0000313" key="4">
    <source>
        <dbReference type="Proteomes" id="UP001374579"/>
    </source>
</evidence>
<feature type="compositionally biased region" description="Pro residues" evidence="2">
    <location>
        <begin position="286"/>
        <end position="306"/>
    </location>
</feature>
<dbReference type="Proteomes" id="UP001374579">
    <property type="component" value="Unassembled WGS sequence"/>
</dbReference>
<feature type="compositionally biased region" description="Basic and acidic residues" evidence="2">
    <location>
        <begin position="358"/>
        <end position="369"/>
    </location>
</feature>
<evidence type="ECO:0000256" key="2">
    <source>
        <dbReference type="SAM" id="MobiDB-lite"/>
    </source>
</evidence>
<feature type="compositionally biased region" description="Basic and acidic residues" evidence="2">
    <location>
        <begin position="69"/>
        <end position="89"/>
    </location>
</feature>
<feature type="compositionally biased region" description="Basic and acidic residues" evidence="2">
    <location>
        <begin position="182"/>
        <end position="199"/>
    </location>
</feature>
<feature type="region of interest" description="Disordered" evidence="2">
    <location>
        <begin position="1456"/>
        <end position="1538"/>
    </location>
</feature>
<proteinExistence type="predicted"/>
<feature type="compositionally biased region" description="Low complexity" evidence="2">
    <location>
        <begin position="154"/>
        <end position="181"/>
    </location>
</feature>
<feature type="compositionally biased region" description="Basic and acidic residues" evidence="2">
    <location>
        <begin position="1371"/>
        <end position="1402"/>
    </location>
</feature>
<organism evidence="3 4">
    <name type="scientific">Littorina saxatilis</name>
    <dbReference type="NCBI Taxonomy" id="31220"/>
    <lineage>
        <taxon>Eukaryota</taxon>
        <taxon>Metazoa</taxon>
        <taxon>Spiralia</taxon>
        <taxon>Lophotrochozoa</taxon>
        <taxon>Mollusca</taxon>
        <taxon>Gastropoda</taxon>
        <taxon>Caenogastropoda</taxon>
        <taxon>Littorinimorpha</taxon>
        <taxon>Littorinoidea</taxon>
        <taxon>Littorinidae</taxon>
        <taxon>Littorina</taxon>
    </lineage>
</organism>
<feature type="region of interest" description="Disordered" evidence="2">
    <location>
        <begin position="521"/>
        <end position="546"/>
    </location>
</feature>
<feature type="region of interest" description="Disordered" evidence="2">
    <location>
        <begin position="862"/>
        <end position="896"/>
    </location>
</feature>
<feature type="compositionally biased region" description="Polar residues" evidence="2">
    <location>
        <begin position="234"/>
        <end position="243"/>
    </location>
</feature>
<feature type="compositionally biased region" description="Pro residues" evidence="2">
    <location>
        <begin position="677"/>
        <end position="690"/>
    </location>
</feature>
<feature type="region of interest" description="Disordered" evidence="2">
    <location>
        <begin position="18"/>
        <end position="321"/>
    </location>
</feature>
<keyword evidence="1" id="KW-0175">Coiled coil</keyword>
<feature type="compositionally biased region" description="Pro residues" evidence="2">
    <location>
        <begin position="245"/>
        <end position="261"/>
    </location>
</feature>
<feature type="compositionally biased region" description="Basic residues" evidence="2">
    <location>
        <begin position="1039"/>
        <end position="1048"/>
    </location>
</feature>
<feature type="coiled-coil region" evidence="1">
    <location>
        <begin position="611"/>
        <end position="638"/>
    </location>
</feature>
<feature type="compositionally biased region" description="Low complexity" evidence="2">
    <location>
        <begin position="654"/>
        <end position="663"/>
    </location>
</feature>
<feature type="compositionally biased region" description="Basic and acidic residues" evidence="2">
    <location>
        <begin position="1160"/>
        <end position="1194"/>
    </location>
</feature>
<feature type="region of interest" description="Disordered" evidence="2">
    <location>
        <begin position="654"/>
        <end position="693"/>
    </location>
</feature>
<keyword evidence="4" id="KW-1185">Reference proteome</keyword>
<accession>A0AAN9GPL2</accession>
<feature type="compositionally biased region" description="Basic and acidic residues" evidence="2">
    <location>
        <begin position="984"/>
        <end position="1001"/>
    </location>
</feature>
<name>A0AAN9GPL2_9CAEN</name>
<gene>
    <name evidence="3" type="ORF">V1264_002062</name>
</gene>
<protein>
    <submittedName>
        <fullName evidence="3">Uncharacterized protein</fullName>
    </submittedName>
</protein>
<feature type="compositionally biased region" description="Acidic residues" evidence="2">
    <location>
        <begin position="1485"/>
        <end position="1496"/>
    </location>
</feature>
<feature type="compositionally biased region" description="Basic residues" evidence="2">
    <location>
        <begin position="953"/>
        <end position="981"/>
    </location>
</feature>
<dbReference type="PANTHER" id="PTHR48125">
    <property type="entry name" value="LP07818P1"/>
    <property type="match status" value="1"/>
</dbReference>
<feature type="compositionally biased region" description="Polar residues" evidence="2">
    <location>
        <begin position="18"/>
        <end position="36"/>
    </location>
</feature>
<reference evidence="3 4" key="1">
    <citation type="submission" date="2024-02" db="EMBL/GenBank/DDBJ databases">
        <title>Chromosome-scale genome assembly of the rough periwinkle Littorina saxatilis.</title>
        <authorList>
            <person name="De Jode A."/>
            <person name="Faria R."/>
            <person name="Formenti G."/>
            <person name="Sims Y."/>
            <person name="Smith T.P."/>
            <person name="Tracey A."/>
            <person name="Wood J.M.D."/>
            <person name="Zagrodzka Z.B."/>
            <person name="Johannesson K."/>
            <person name="Butlin R.K."/>
            <person name="Leder E.H."/>
        </authorList>
    </citation>
    <scope>NUCLEOTIDE SEQUENCE [LARGE SCALE GENOMIC DNA]</scope>
    <source>
        <strain evidence="3">Snail1</strain>
        <tissue evidence="3">Muscle</tissue>
    </source>
</reference>
<feature type="compositionally biased region" description="Basic and acidic residues" evidence="2">
    <location>
        <begin position="1456"/>
        <end position="1484"/>
    </location>
</feature>
<comment type="caution">
    <text evidence="3">The sequence shown here is derived from an EMBL/GenBank/DDBJ whole genome shotgun (WGS) entry which is preliminary data.</text>
</comment>
<feature type="region of interest" description="Disordered" evidence="2">
    <location>
        <begin position="950"/>
        <end position="1194"/>
    </location>
</feature>
<feature type="compositionally biased region" description="Low complexity" evidence="2">
    <location>
        <begin position="529"/>
        <end position="545"/>
    </location>
</feature>
<feature type="region of interest" description="Disordered" evidence="2">
    <location>
        <begin position="350"/>
        <end position="393"/>
    </location>
</feature>
<sequence length="1554" mass="176595">MSDHSDLGSSGLTDWALVNSQGELESSDVESNTSSIEVVGREVETEEEELGHSVPDQRETSPECFELEQLMRKADADVEAESTEKRIPEVTEAGAAVSQPATFRDDSSGTDASPPEQQPQEVTDACCLELLTSAERRQPAGEGEEKVAAVRQMSQESDSHTSSESILSLSGISSLSNTSKSSRADSDSESDFVRLEKESSSLSSHDSEEEEALSGPEVIAITTSESSVRPGFNFLSSTRASSEPPSLPQRPVQAPPPPPLPEQHHQEEEQEQLEPLPIHQAVLGEQPPPPPLPSPPPVQPAEPAPQPQQADRPPSPHEDAEVMVQHPLQLHQHPAAAAAAAAAMVVYDADDGDTESSTEDHDQDDRIESEQSDDTNAGQADDQDDLSLVNDLGDLPVERGDAERHYIHHNNQQLNGCLNRVMLAVVVLAVGMGLGHWIGSAREHFSQMEIQLAQMKRLHQMQDEYVQCLARNDELLLDYDNTLQGERDRHQEAMVDLRDNNRELQEQLQEAQDQLERILTAQAQDSRSSRNSGSGSNIPGRSSNPTLEDLNVLVTSKILVASETEFEAEASAWSEEFRQAFRQVRQSFAKRMEERWRGNEIRQSVGQQQEADHQGLLLQQARQQINNLKNENAELRVSVGKMRYNVDSLSANSAPSLALSYPSSEEKEEEEEIEDMPLPPPPNPIPPPPLSRSLIPLHQLDEDLPDDYTVEVEGEGDKYYQGDILEKPTLDAPERKIRHPKPVVNTDSPQTVPVDVTLLQRNLTQERHRADMWRRLYLSARAENRKEQPINSSACLHFLSQQMNMSAFMNYVMHWNLTGAGGTGDFADLSSLVSSIIKLQRNLVHALPSLWAEFSSTIHSFHSDDEDDRDAGSDNSAEEDPDADSRGEESHQSKWSDGVKQLLNKTRGTLSNVSQQLQQTWSQVKDASRQLWPDDDSVLGRMASRVKEGVSKLSHKVKKKASRWFKKRSKADKKGHKKRGSKTFQEEHASEKTPKKRDDGQAAKQPGKLKPLGKSERKNKKKIDHHNDRKVEEEELQKKKEKAGRHQHKNTEMKQDKKAKKYDRHNKAEVRPGKHHHKDAHGQNGKRQNKHGDDKLRSRDGKKWKRLNKHQRKESESAEDYQKGPHEGKKDKVFNQPSKDKARHQKHLSEDLPGGAGKQAKFDQPAKERAKPDGKSAEDSPSKEDHHRKDGPQSMETEFHTKAKDHSSHAEKAAAKAKFRLEKRFQNLFSGIGSMGKLGFNHLDEDDISEMIKKTGAIYDDSSSLGLPESGRYWLKCQFYWWVKAHWWVDAWPKHMLYLPSENCLQYLAPWQLDFMEETKAKLESGECQRKRIISCMDPPPEDEEDYYEYVCVGNEGYDRSQLDNIAKKSVKGDHDKNTIKEANHSPKGTRENEPRSQDVPKDMPNTQAEEEISKHSAQQVNQTEEDSAWYFKWVQGRDSLRTVEHKADWVFERAADREESRQREHSADWVFERAADRDEHRENDDEEEDEEEEEERFGHWKDKQRDWQKHGERGPHFKHKGRKHQHDRKEGHFKHHRRDFRQKYGRTSFCEFC</sequence>
<feature type="compositionally biased region" description="Acidic residues" evidence="2">
    <location>
        <begin position="666"/>
        <end position="675"/>
    </location>
</feature>
<feature type="compositionally biased region" description="Basic residues" evidence="2">
    <location>
        <begin position="1102"/>
        <end position="1112"/>
    </location>
</feature>
<feature type="region of interest" description="Disordered" evidence="2">
    <location>
        <begin position="1369"/>
        <end position="1422"/>
    </location>
</feature>
<feature type="compositionally biased region" description="Basic and acidic residues" evidence="2">
    <location>
        <begin position="883"/>
        <end position="894"/>
    </location>
</feature>
<dbReference type="EMBL" id="JBAMIC010000001">
    <property type="protein sequence ID" value="KAK7116372.1"/>
    <property type="molecule type" value="Genomic_DNA"/>
</dbReference>
<feature type="compositionally biased region" description="Basic and acidic residues" evidence="2">
    <location>
        <begin position="1025"/>
        <end position="1038"/>
    </location>
</feature>
<feature type="compositionally biased region" description="Basic and acidic residues" evidence="2">
    <location>
        <begin position="1497"/>
        <end position="1516"/>
    </location>
</feature>
<evidence type="ECO:0000256" key="1">
    <source>
        <dbReference type="SAM" id="Coils"/>
    </source>
</evidence>
<feature type="compositionally biased region" description="Basic and acidic residues" evidence="2">
    <location>
        <begin position="1113"/>
        <end position="1133"/>
    </location>
</feature>
<evidence type="ECO:0000313" key="3">
    <source>
        <dbReference type="EMBL" id="KAK7116372.1"/>
    </source>
</evidence>
<feature type="compositionally biased region" description="Basic and acidic residues" evidence="2">
    <location>
        <begin position="1090"/>
        <end position="1101"/>
    </location>
</feature>
<feature type="compositionally biased region" description="Basic and acidic residues" evidence="2">
    <location>
        <begin position="134"/>
        <end position="148"/>
    </location>
</feature>
<feature type="compositionally biased region" description="Basic residues" evidence="2">
    <location>
        <begin position="1517"/>
        <end position="1538"/>
    </location>
</feature>
<dbReference type="PANTHER" id="PTHR48125:SF12">
    <property type="entry name" value="AT HOOK TRANSCRIPTION FACTOR FAMILY-RELATED"/>
    <property type="match status" value="1"/>
</dbReference>